<proteinExistence type="predicted"/>
<evidence type="ECO:0000313" key="1">
    <source>
        <dbReference type="EMBL" id="TFK76914.1"/>
    </source>
</evidence>
<dbReference type="EMBL" id="ML208259">
    <property type="protein sequence ID" value="TFK76914.1"/>
    <property type="molecule type" value="Genomic_DNA"/>
</dbReference>
<dbReference type="Proteomes" id="UP000308600">
    <property type="component" value="Unassembled WGS sequence"/>
</dbReference>
<name>A0ACD3BFV6_9AGAR</name>
<sequence>VVNVACALHLFGEYVGRISLMEGPSMLPTFNAHGDIVLENRLAIRLNPDNISRGDLVTLRSPIDPNRIICKRVLGLPGDIICVDPTGEKAPSTEHVVIPQGHIWISGDNAAMSRDSRDYGPVSMSLVQAKVVARVRQMFVLLS</sequence>
<keyword evidence="2" id="KW-1185">Reference proteome</keyword>
<gene>
    <name evidence="1" type="ORF">BDN72DRAFT_754111</name>
</gene>
<organism evidence="1 2">
    <name type="scientific">Pluteus cervinus</name>
    <dbReference type="NCBI Taxonomy" id="181527"/>
    <lineage>
        <taxon>Eukaryota</taxon>
        <taxon>Fungi</taxon>
        <taxon>Dikarya</taxon>
        <taxon>Basidiomycota</taxon>
        <taxon>Agaricomycotina</taxon>
        <taxon>Agaricomycetes</taxon>
        <taxon>Agaricomycetidae</taxon>
        <taxon>Agaricales</taxon>
        <taxon>Pluteineae</taxon>
        <taxon>Pluteaceae</taxon>
        <taxon>Pluteus</taxon>
    </lineage>
</organism>
<feature type="non-terminal residue" evidence="1">
    <location>
        <position position="1"/>
    </location>
</feature>
<protein>
    <submittedName>
        <fullName evidence="1">LexA/Signal peptidase</fullName>
    </submittedName>
</protein>
<reference evidence="1 2" key="1">
    <citation type="journal article" date="2019" name="Nat. Ecol. Evol.">
        <title>Megaphylogeny resolves global patterns of mushroom evolution.</title>
        <authorList>
            <person name="Varga T."/>
            <person name="Krizsan K."/>
            <person name="Foldi C."/>
            <person name="Dima B."/>
            <person name="Sanchez-Garcia M."/>
            <person name="Sanchez-Ramirez S."/>
            <person name="Szollosi G.J."/>
            <person name="Szarkandi J.G."/>
            <person name="Papp V."/>
            <person name="Albert L."/>
            <person name="Andreopoulos W."/>
            <person name="Angelini C."/>
            <person name="Antonin V."/>
            <person name="Barry K.W."/>
            <person name="Bougher N.L."/>
            <person name="Buchanan P."/>
            <person name="Buyck B."/>
            <person name="Bense V."/>
            <person name="Catcheside P."/>
            <person name="Chovatia M."/>
            <person name="Cooper J."/>
            <person name="Damon W."/>
            <person name="Desjardin D."/>
            <person name="Finy P."/>
            <person name="Geml J."/>
            <person name="Haridas S."/>
            <person name="Hughes K."/>
            <person name="Justo A."/>
            <person name="Karasinski D."/>
            <person name="Kautmanova I."/>
            <person name="Kiss B."/>
            <person name="Kocsube S."/>
            <person name="Kotiranta H."/>
            <person name="LaButti K.M."/>
            <person name="Lechner B.E."/>
            <person name="Liimatainen K."/>
            <person name="Lipzen A."/>
            <person name="Lukacs Z."/>
            <person name="Mihaltcheva S."/>
            <person name="Morgado L.N."/>
            <person name="Niskanen T."/>
            <person name="Noordeloos M.E."/>
            <person name="Ohm R.A."/>
            <person name="Ortiz-Santana B."/>
            <person name="Ovrebo C."/>
            <person name="Racz N."/>
            <person name="Riley R."/>
            <person name="Savchenko A."/>
            <person name="Shiryaev A."/>
            <person name="Soop K."/>
            <person name="Spirin V."/>
            <person name="Szebenyi C."/>
            <person name="Tomsovsky M."/>
            <person name="Tulloss R.E."/>
            <person name="Uehling J."/>
            <person name="Grigoriev I.V."/>
            <person name="Vagvolgyi C."/>
            <person name="Papp T."/>
            <person name="Martin F.M."/>
            <person name="Miettinen O."/>
            <person name="Hibbett D.S."/>
            <person name="Nagy L.G."/>
        </authorList>
    </citation>
    <scope>NUCLEOTIDE SEQUENCE [LARGE SCALE GENOMIC DNA]</scope>
    <source>
        <strain evidence="1 2">NL-1719</strain>
    </source>
</reference>
<evidence type="ECO:0000313" key="2">
    <source>
        <dbReference type="Proteomes" id="UP000308600"/>
    </source>
</evidence>
<accession>A0ACD3BFV6</accession>